<sequence length="73" mass="7988">MKFSILLTLLPMAMASPIAAASPEAPASDLAARLNYPKPCPAYYACIEEKGDEYCDTCICNPTTWACELRNAW</sequence>
<dbReference type="Proteomes" id="UP000240493">
    <property type="component" value="Unassembled WGS sequence"/>
</dbReference>
<proteinExistence type="predicted"/>
<accession>A0A2T3YTH9</accession>
<evidence type="ECO:0000313" key="2">
    <source>
        <dbReference type="EMBL" id="PTB35880.1"/>
    </source>
</evidence>
<evidence type="ECO:0000256" key="1">
    <source>
        <dbReference type="SAM" id="SignalP"/>
    </source>
</evidence>
<organism evidence="2 3">
    <name type="scientific">Trichoderma asperellum (strain ATCC 204424 / CBS 433.97 / NBRC 101777)</name>
    <dbReference type="NCBI Taxonomy" id="1042311"/>
    <lineage>
        <taxon>Eukaryota</taxon>
        <taxon>Fungi</taxon>
        <taxon>Dikarya</taxon>
        <taxon>Ascomycota</taxon>
        <taxon>Pezizomycotina</taxon>
        <taxon>Sordariomycetes</taxon>
        <taxon>Hypocreomycetidae</taxon>
        <taxon>Hypocreales</taxon>
        <taxon>Hypocreaceae</taxon>
        <taxon>Trichoderma</taxon>
    </lineage>
</organism>
<gene>
    <name evidence="2" type="ORF">M441DRAFT_31425</name>
</gene>
<keyword evidence="3" id="KW-1185">Reference proteome</keyword>
<name>A0A2T3YTH9_TRIA4</name>
<keyword evidence="1" id="KW-0732">Signal</keyword>
<dbReference type="EMBL" id="KZ679272">
    <property type="protein sequence ID" value="PTB35880.1"/>
    <property type="molecule type" value="Genomic_DNA"/>
</dbReference>
<feature type="chain" id="PRO_5015668213" evidence="1">
    <location>
        <begin position="16"/>
        <end position="73"/>
    </location>
</feature>
<dbReference type="AlphaFoldDB" id="A0A2T3YTH9"/>
<evidence type="ECO:0000313" key="3">
    <source>
        <dbReference type="Proteomes" id="UP000240493"/>
    </source>
</evidence>
<protein>
    <submittedName>
        <fullName evidence="2">Uncharacterized protein</fullName>
    </submittedName>
</protein>
<feature type="signal peptide" evidence="1">
    <location>
        <begin position="1"/>
        <end position="15"/>
    </location>
</feature>
<reference evidence="2 3" key="1">
    <citation type="submission" date="2016-07" db="EMBL/GenBank/DDBJ databases">
        <title>Multiple horizontal gene transfer events from other fungi enriched the ability of initially mycotrophic Trichoderma (Ascomycota) to feed on dead plant biomass.</title>
        <authorList>
            <consortium name="DOE Joint Genome Institute"/>
            <person name="Aerts A."/>
            <person name="Atanasova L."/>
            <person name="Chenthamara K."/>
            <person name="Zhang J."/>
            <person name="Grujic M."/>
            <person name="Henrissat B."/>
            <person name="Kuo A."/>
            <person name="Salamov A."/>
            <person name="Lipzen A."/>
            <person name="Labutti K."/>
            <person name="Barry K."/>
            <person name="Miao Y."/>
            <person name="Rahimi M.J."/>
            <person name="Shen Q."/>
            <person name="Grigoriev I.V."/>
            <person name="Kubicek C.P."/>
            <person name="Druzhinina I.S."/>
        </authorList>
    </citation>
    <scope>NUCLEOTIDE SEQUENCE [LARGE SCALE GENOMIC DNA]</scope>
    <source>
        <strain evidence="2 3">CBS 433.97</strain>
    </source>
</reference>